<name>A0A8X6IQ44_9ARAC</name>
<dbReference type="Proteomes" id="UP000886998">
    <property type="component" value="Unassembled WGS sequence"/>
</dbReference>
<evidence type="ECO:0000313" key="1">
    <source>
        <dbReference type="EMBL" id="GFS54745.1"/>
    </source>
</evidence>
<accession>A0A8X6IQ44</accession>
<reference evidence="1" key="1">
    <citation type="submission" date="2020-08" db="EMBL/GenBank/DDBJ databases">
        <title>Multicomponent nature underlies the extraordinary mechanical properties of spider dragline silk.</title>
        <authorList>
            <person name="Kono N."/>
            <person name="Nakamura H."/>
            <person name="Mori M."/>
            <person name="Yoshida Y."/>
            <person name="Ohtoshi R."/>
            <person name="Malay A.D."/>
            <person name="Moran D.A.P."/>
            <person name="Tomita M."/>
            <person name="Numata K."/>
            <person name="Arakawa K."/>
        </authorList>
    </citation>
    <scope>NUCLEOTIDE SEQUENCE</scope>
</reference>
<evidence type="ECO:0000313" key="2">
    <source>
        <dbReference type="Proteomes" id="UP000886998"/>
    </source>
</evidence>
<dbReference type="AlphaFoldDB" id="A0A8X6IQ44"/>
<organism evidence="1 2">
    <name type="scientific">Trichonephila inaurata madagascariensis</name>
    <dbReference type="NCBI Taxonomy" id="2747483"/>
    <lineage>
        <taxon>Eukaryota</taxon>
        <taxon>Metazoa</taxon>
        <taxon>Ecdysozoa</taxon>
        <taxon>Arthropoda</taxon>
        <taxon>Chelicerata</taxon>
        <taxon>Arachnida</taxon>
        <taxon>Araneae</taxon>
        <taxon>Araneomorphae</taxon>
        <taxon>Entelegynae</taxon>
        <taxon>Araneoidea</taxon>
        <taxon>Nephilidae</taxon>
        <taxon>Trichonephila</taxon>
        <taxon>Trichonephila inaurata</taxon>
    </lineage>
</organism>
<dbReference type="EMBL" id="BMAV01026949">
    <property type="protein sequence ID" value="GFS54745.1"/>
    <property type="molecule type" value="Genomic_DNA"/>
</dbReference>
<keyword evidence="2" id="KW-1185">Reference proteome</keyword>
<comment type="caution">
    <text evidence="1">The sequence shown here is derived from an EMBL/GenBank/DDBJ whole genome shotgun (WGS) entry which is preliminary data.</text>
</comment>
<proteinExistence type="predicted"/>
<sequence length="72" mass="8349">MFENATKEDLVTVLHEIGEAVDSDLGILELKQKLLSCKAYLEDEEFVCDFLETTHALRVPLKAFYEFVWHDT</sequence>
<dbReference type="OrthoDB" id="6434781at2759"/>
<protein>
    <submittedName>
        <fullName evidence="1">Uncharacterized protein</fullName>
    </submittedName>
</protein>
<gene>
    <name evidence="1" type="ORF">TNIN_484271</name>
</gene>